<comment type="catalytic activity">
    <reaction evidence="1 8">
        <text>malonyl-[ACP] + S-adenosyl-L-methionine = malonyl-[ACP] methyl ester + S-adenosyl-L-homocysteine</text>
        <dbReference type="Rhea" id="RHEA:17105"/>
        <dbReference type="Rhea" id="RHEA-COMP:9623"/>
        <dbReference type="Rhea" id="RHEA-COMP:9954"/>
        <dbReference type="ChEBI" id="CHEBI:57856"/>
        <dbReference type="ChEBI" id="CHEBI:59789"/>
        <dbReference type="ChEBI" id="CHEBI:78449"/>
        <dbReference type="ChEBI" id="CHEBI:78845"/>
        <dbReference type="EC" id="2.1.1.197"/>
    </reaction>
</comment>
<evidence type="ECO:0000256" key="8">
    <source>
        <dbReference type="HAMAP-Rule" id="MF_00835"/>
    </source>
</evidence>
<reference evidence="10 11" key="1">
    <citation type="submission" date="2020-06" db="EMBL/GenBank/DDBJ databases">
        <title>Draft genome of Uliginosibacterium sp. IMCC34675.</title>
        <authorList>
            <person name="Song J."/>
        </authorList>
    </citation>
    <scope>NUCLEOTIDE SEQUENCE [LARGE SCALE GENOMIC DNA]</scope>
    <source>
        <strain evidence="10 11">IMCC34675</strain>
    </source>
</reference>
<dbReference type="GO" id="GO:0032259">
    <property type="term" value="P:methylation"/>
    <property type="evidence" value="ECO:0007669"/>
    <property type="project" value="UniProtKB-KW"/>
</dbReference>
<evidence type="ECO:0000256" key="7">
    <source>
        <dbReference type="ARBA" id="ARBA00022756"/>
    </source>
</evidence>
<dbReference type="RefSeq" id="WP_170020983.1">
    <property type="nucleotide sequence ID" value="NZ_JABCSC020000001.1"/>
</dbReference>
<keyword evidence="11" id="KW-1185">Reference proteome</keyword>
<dbReference type="InterPro" id="IPR029063">
    <property type="entry name" value="SAM-dependent_MTases_sf"/>
</dbReference>
<dbReference type="EC" id="2.1.1.197" evidence="3 8"/>
<evidence type="ECO:0000256" key="5">
    <source>
        <dbReference type="ARBA" id="ARBA00022679"/>
    </source>
</evidence>
<dbReference type="InterPro" id="IPR050602">
    <property type="entry name" value="Malonyl-ACP_OMT"/>
</dbReference>
<keyword evidence="4 8" id="KW-0489">Methyltransferase</keyword>
<evidence type="ECO:0000256" key="4">
    <source>
        <dbReference type="ARBA" id="ARBA00022603"/>
    </source>
</evidence>
<keyword evidence="6 8" id="KW-0949">S-adenosyl-L-methionine</keyword>
<comment type="function">
    <text evidence="8">Converts the free carboxyl group of a malonyl-thioester to its methyl ester by transfer of a methyl group from S-adenosyl-L-methionine (SAM). It allows to synthesize pimeloyl-ACP via the fatty acid synthetic pathway.</text>
</comment>
<evidence type="ECO:0000256" key="2">
    <source>
        <dbReference type="ARBA" id="ARBA00004746"/>
    </source>
</evidence>
<dbReference type="EMBL" id="JABCSC020000001">
    <property type="protein sequence ID" value="NSL54490.1"/>
    <property type="molecule type" value="Genomic_DNA"/>
</dbReference>
<comment type="caution">
    <text evidence="10">The sequence shown here is derived from an EMBL/GenBank/DDBJ whole genome shotgun (WGS) entry which is preliminary data.</text>
</comment>
<dbReference type="InterPro" id="IPR013216">
    <property type="entry name" value="Methyltransf_11"/>
</dbReference>
<dbReference type="SUPFAM" id="SSF53335">
    <property type="entry name" value="S-adenosyl-L-methionine-dependent methyltransferases"/>
    <property type="match status" value="1"/>
</dbReference>
<evidence type="ECO:0000256" key="6">
    <source>
        <dbReference type="ARBA" id="ARBA00022691"/>
    </source>
</evidence>
<comment type="similarity">
    <text evidence="8">Belongs to the methyltransferase superfamily.</text>
</comment>
<dbReference type="PANTHER" id="PTHR13090:SF1">
    <property type="entry name" value="ARGININE-HYDROXYLASE NDUFAF5, MITOCHONDRIAL"/>
    <property type="match status" value="1"/>
</dbReference>
<dbReference type="InterPro" id="IPR011814">
    <property type="entry name" value="BioC"/>
</dbReference>
<evidence type="ECO:0000313" key="10">
    <source>
        <dbReference type="EMBL" id="NSL54490.1"/>
    </source>
</evidence>
<dbReference type="GO" id="GO:0008168">
    <property type="term" value="F:methyltransferase activity"/>
    <property type="evidence" value="ECO:0007669"/>
    <property type="project" value="UniProtKB-KW"/>
</dbReference>
<proteinExistence type="inferred from homology"/>
<feature type="domain" description="Methyltransferase type 11" evidence="9">
    <location>
        <begin position="54"/>
        <end position="157"/>
    </location>
</feature>
<dbReference type="HAMAP" id="MF_00835">
    <property type="entry name" value="BioC"/>
    <property type="match status" value="1"/>
</dbReference>
<evidence type="ECO:0000256" key="3">
    <source>
        <dbReference type="ARBA" id="ARBA00012327"/>
    </source>
</evidence>
<dbReference type="CDD" id="cd02440">
    <property type="entry name" value="AdoMet_MTases"/>
    <property type="match status" value="1"/>
</dbReference>
<name>A0ABX2IKC0_9RHOO</name>
<dbReference type="Gene3D" id="3.40.50.150">
    <property type="entry name" value="Vaccinia Virus protein VP39"/>
    <property type="match status" value="1"/>
</dbReference>
<protein>
    <recommendedName>
        <fullName evidence="3 8">Malonyl-[acyl-carrier protein] O-methyltransferase</fullName>
        <shortName evidence="8">Malonyl-ACP O-methyltransferase</shortName>
        <ecNumber evidence="3 8">2.1.1.197</ecNumber>
    </recommendedName>
    <alternativeName>
        <fullName evidence="8">Biotin synthesis protein BioC</fullName>
    </alternativeName>
</protein>
<sequence>MPTSTDFALDQALLRRRFAASAPQAAQGDFLAREVSSRMAERLDYIRLTPSRILDLGCGHGADLPMLAQRYPEASCIGLDFALPRLDLARPQRGLLQRLFGKSTGPQLICADAQHLPLARASTQLVWSNLLLSWLSDPLPAIKECHRVLEVGGLLMFATLGPDTLRELRGALDSDKGERVHRFIDMHDLGDCLVQAGFADPVMDMQRLTLTYPDADAIFRDLRAAGATNAATNRPRGLAGKAGWQAARAALEQTRQDGRLPLTLELVFGHAWKAAPKQIEDGRAVIQFHR</sequence>
<evidence type="ECO:0000259" key="9">
    <source>
        <dbReference type="Pfam" id="PF08241"/>
    </source>
</evidence>
<dbReference type="PANTHER" id="PTHR13090">
    <property type="entry name" value="ARGININE-HYDROXYLASE NDUFAF5, MITOCHONDRIAL"/>
    <property type="match status" value="1"/>
</dbReference>
<gene>
    <name evidence="8" type="primary">bioC</name>
    <name evidence="10" type="ORF">HJ583_005605</name>
</gene>
<organism evidence="10 11">
    <name type="scientific">Uliginosibacterium aquaticum</name>
    <dbReference type="NCBI Taxonomy" id="2731212"/>
    <lineage>
        <taxon>Bacteria</taxon>
        <taxon>Pseudomonadati</taxon>
        <taxon>Pseudomonadota</taxon>
        <taxon>Betaproteobacteria</taxon>
        <taxon>Rhodocyclales</taxon>
        <taxon>Zoogloeaceae</taxon>
        <taxon>Uliginosibacterium</taxon>
    </lineage>
</organism>
<evidence type="ECO:0000313" key="11">
    <source>
        <dbReference type="Proteomes" id="UP000778523"/>
    </source>
</evidence>
<evidence type="ECO:0000256" key="1">
    <source>
        <dbReference type="ARBA" id="ARBA00000852"/>
    </source>
</evidence>
<dbReference type="Pfam" id="PF08241">
    <property type="entry name" value="Methyltransf_11"/>
    <property type="match status" value="1"/>
</dbReference>
<comment type="pathway">
    <text evidence="2 8">Cofactor biosynthesis; biotin biosynthesis.</text>
</comment>
<keyword evidence="7 8" id="KW-0093">Biotin biosynthesis</keyword>
<accession>A0ABX2IKC0</accession>
<keyword evidence="5 8" id="KW-0808">Transferase</keyword>
<dbReference type="Proteomes" id="UP000778523">
    <property type="component" value="Unassembled WGS sequence"/>
</dbReference>